<evidence type="ECO:0000313" key="2">
    <source>
        <dbReference type="EMBL" id="NVI42081.1"/>
    </source>
</evidence>
<dbReference type="InterPro" id="IPR021937">
    <property type="entry name" value="DUF3551"/>
</dbReference>
<dbReference type="RefSeq" id="WP_166211332.1">
    <property type="nucleotide sequence ID" value="NZ_CP088285.1"/>
</dbReference>
<evidence type="ECO:0000256" key="1">
    <source>
        <dbReference type="SAM" id="SignalP"/>
    </source>
</evidence>
<dbReference type="EMBL" id="JAAOLE020000001">
    <property type="protein sequence ID" value="NVI42081.1"/>
    <property type="molecule type" value="Genomic_DNA"/>
</dbReference>
<feature type="signal peptide" evidence="1">
    <location>
        <begin position="1"/>
        <end position="22"/>
    </location>
</feature>
<dbReference type="AlphaFoldDB" id="A0A973VUI7"/>
<comment type="caution">
    <text evidence="2">The sequence shown here is derived from an EMBL/GenBank/DDBJ whole genome shotgun (WGS) entry which is preliminary data.</text>
</comment>
<keyword evidence="1" id="KW-0732">Signal</keyword>
<gene>
    <name evidence="2" type="ORF">HAP48_003010</name>
</gene>
<organism evidence="2">
    <name type="scientific">Bradyrhizobium septentrionale</name>
    <dbReference type="NCBI Taxonomy" id="1404411"/>
    <lineage>
        <taxon>Bacteria</taxon>
        <taxon>Pseudomonadati</taxon>
        <taxon>Pseudomonadota</taxon>
        <taxon>Alphaproteobacteria</taxon>
        <taxon>Hyphomicrobiales</taxon>
        <taxon>Nitrobacteraceae</taxon>
        <taxon>Bradyrhizobium</taxon>
    </lineage>
</organism>
<protein>
    <submittedName>
        <fullName evidence="2">DUF3551 domain-containing protein</fullName>
    </submittedName>
</protein>
<accession>A0A973VUI7</accession>
<name>A0A973VUI7_9BRAD</name>
<reference evidence="2" key="1">
    <citation type="submission" date="2020-06" db="EMBL/GenBank/DDBJ databases">
        <title>Whole Genome Sequence of Bradyrhizobium sp. Strain 1S1.</title>
        <authorList>
            <person name="Bromfield E.S.P."/>
            <person name="Cloutier S."/>
        </authorList>
    </citation>
    <scope>NUCLEOTIDE SEQUENCE [LARGE SCALE GENOMIC DNA]</scope>
    <source>
        <strain evidence="2">1S1</strain>
    </source>
</reference>
<sequence>MKLLGALLLALGALCTTRPASAQMYDPRYPVCMHVYGALIGDRMDCIFASLDQCQAAAMGLPATCLINPYYAPSFAPRSVRPYR</sequence>
<dbReference type="Pfam" id="PF12071">
    <property type="entry name" value="DUF3551"/>
    <property type="match status" value="1"/>
</dbReference>
<feature type="chain" id="PRO_5037308777" evidence="1">
    <location>
        <begin position="23"/>
        <end position="84"/>
    </location>
</feature>
<proteinExistence type="predicted"/>